<dbReference type="OrthoDB" id="422086at2759"/>
<comment type="catalytic activity">
    <reaction evidence="5">
        <text>[protein]-C-terminal S-[(2E,6E)-farnesyl]-L-cysteine + S-adenosyl-L-methionine = [protein]-C-terminal S-[(2E,6E)-farnesyl]-L-cysteine methyl ester + S-adenosyl-L-homocysteine</text>
        <dbReference type="Rhea" id="RHEA:21672"/>
        <dbReference type="Rhea" id="RHEA-COMP:12125"/>
        <dbReference type="Rhea" id="RHEA-COMP:12126"/>
        <dbReference type="ChEBI" id="CHEBI:57856"/>
        <dbReference type="ChEBI" id="CHEBI:59789"/>
        <dbReference type="ChEBI" id="CHEBI:90510"/>
        <dbReference type="ChEBI" id="CHEBI:90511"/>
        <dbReference type="EC" id="2.1.1.100"/>
    </reaction>
</comment>
<evidence type="ECO:0000256" key="1">
    <source>
        <dbReference type="ARBA" id="ARBA00004141"/>
    </source>
</evidence>
<name>M2R6C9_CERS8</name>
<dbReference type="EMBL" id="KB445793">
    <property type="protein sequence ID" value="EMD40165.1"/>
    <property type="molecule type" value="Genomic_DNA"/>
</dbReference>
<comment type="caution">
    <text evidence="5">Lacks conserved residue(s) required for the propagation of feature annotation.</text>
</comment>
<dbReference type="Gene3D" id="1.20.120.1630">
    <property type="match status" value="1"/>
</dbReference>
<evidence type="ECO:0000256" key="2">
    <source>
        <dbReference type="ARBA" id="ARBA00022692"/>
    </source>
</evidence>
<keyword evidence="2 5" id="KW-0812">Transmembrane</keyword>
<gene>
    <name evidence="6" type="ORF">CERSUDRAFT_112375</name>
</gene>
<protein>
    <recommendedName>
        <fullName evidence="5">Protein-S-isoprenylcysteine O-methyltransferase</fullName>
        <ecNumber evidence="5">2.1.1.100</ecNumber>
    </recommendedName>
</protein>
<reference evidence="6 7" key="1">
    <citation type="journal article" date="2012" name="Proc. Natl. Acad. Sci. U.S.A.">
        <title>Comparative genomics of Ceriporiopsis subvermispora and Phanerochaete chrysosporium provide insight into selective ligninolysis.</title>
        <authorList>
            <person name="Fernandez-Fueyo E."/>
            <person name="Ruiz-Duenas F.J."/>
            <person name="Ferreira P."/>
            <person name="Floudas D."/>
            <person name="Hibbett D.S."/>
            <person name="Canessa P."/>
            <person name="Larrondo L.F."/>
            <person name="James T.Y."/>
            <person name="Seelenfreund D."/>
            <person name="Lobos S."/>
            <person name="Polanco R."/>
            <person name="Tello M."/>
            <person name="Honda Y."/>
            <person name="Watanabe T."/>
            <person name="Watanabe T."/>
            <person name="Ryu J.S."/>
            <person name="Kubicek C.P."/>
            <person name="Schmoll M."/>
            <person name="Gaskell J."/>
            <person name="Hammel K.E."/>
            <person name="St John F.J."/>
            <person name="Vanden Wymelenberg A."/>
            <person name="Sabat G."/>
            <person name="Splinter BonDurant S."/>
            <person name="Syed K."/>
            <person name="Yadav J.S."/>
            <person name="Doddapaneni H."/>
            <person name="Subramanian V."/>
            <person name="Lavin J.L."/>
            <person name="Oguiza J.A."/>
            <person name="Perez G."/>
            <person name="Pisabarro A.G."/>
            <person name="Ramirez L."/>
            <person name="Santoyo F."/>
            <person name="Master E."/>
            <person name="Coutinho P.M."/>
            <person name="Henrissat B."/>
            <person name="Lombard V."/>
            <person name="Magnuson J.K."/>
            <person name="Kuees U."/>
            <person name="Hori C."/>
            <person name="Igarashi K."/>
            <person name="Samejima M."/>
            <person name="Held B.W."/>
            <person name="Barry K.W."/>
            <person name="LaButti K.M."/>
            <person name="Lapidus A."/>
            <person name="Lindquist E.A."/>
            <person name="Lucas S.M."/>
            <person name="Riley R."/>
            <person name="Salamov A.A."/>
            <person name="Hoffmeister D."/>
            <person name="Schwenk D."/>
            <person name="Hadar Y."/>
            <person name="Yarden O."/>
            <person name="de Vries R.P."/>
            <person name="Wiebenga A."/>
            <person name="Stenlid J."/>
            <person name="Eastwood D."/>
            <person name="Grigoriev I.V."/>
            <person name="Berka R.M."/>
            <person name="Blanchette R.A."/>
            <person name="Kersten P."/>
            <person name="Martinez A.T."/>
            <person name="Vicuna R."/>
            <person name="Cullen D."/>
        </authorList>
    </citation>
    <scope>NUCLEOTIDE SEQUENCE [LARGE SCALE GENOMIC DNA]</scope>
    <source>
        <strain evidence="6 7">B</strain>
    </source>
</reference>
<dbReference type="Proteomes" id="UP000016930">
    <property type="component" value="Unassembled WGS sequence"/>
</dbReference>
<comment type="similarity">
    <text evidence="5">Belongs to the class VI-like SAM-binding methyltransferase superfamily. Isoprenylcysteine carboxyl methyltransferase family.</text>
</comment>
<dbReference type="EC" id="2.1.1.100" evidence="5"/>
<organism evidence="6 7">
    <name type="scientific">Ceriporiopsis subvermispora (strain B)</name>
    <name type="common">White-rot fungus</name>
    <name type="synonym">Gelatoporia subvermispora</name>
    <dbReference type="NCBI Taxonomy" id="914234"/>
    <lineage>
        <taxon>Eukaryota</taxon>
        <taxon>Fungi</taxon>
        <taxon>Dikarya</taxon>
        <taxon>Basidiomycota</taxon>
        <taxon>Agaricomycotina</taxon>
        <taxon>Agaricomycetes</taxon>
        <taxon>Polyporales</taxon>
        <taxon>Gelatoporiaceae</taxon>
        <taxon>Gelatoporia</taxon>
    </lineage>
</organism>
<feature type="transmembrane region" description="Helical" evidence="5">
    <location>
        <begin position="100"/>
        <end position="121"/>
    </location>
</feature>
<evidence type="ECO:0000256" key="5">
    <source>
        <dbReference type="RuleBase" id="RU362022"/>
    </source>
</evidence>
<dbReference type="Pfam" id="PF04140">
    <property type="entry name" value="ICMT"/>
    <property type="match status" value="1"/>
</dbReference>
<keyword evidence="3 5" id="KW-1133">Transmembrane helix</keyword>
<keyword evidence="5" id="KW-0808">Transferase</keyword>
<keyword evidence="5" id="KW-0489">Methyltransferase</keyword>
<keyword evidence="7" id="KW-1185">Reference proteome</keyword>
<dbReference type="AlphaFoldDB" id="M2R6C9"/>
<dbReference type="GO" id="GO:0032259">
    <property type="term" value="P:methylation"/>
    <property type="evidence" value="ECO:0007669"/>
    <property type="project" value="UniProtKB-KW"/>
</dbReference>
<sequence>MPSPPLSKVALLAVAEVAHWITFQPPNTDVKNEETTKYAKMSTFTRARSPLFRQLHQIATATIMACEALTILASRYPKTFGNQLPSLLMRHAADASKLRITPAFLLGWLLVSGGGFIRWLCYRHLGRHFTFYLTVRDNHQLITSGPYSVVRHPAYTACIAVVIGSFMTLLGEGSWLRESGKLSTPMGKVLALLWAVDVLYVPTMMLKRVPREDEVLKKEFGDQWVAWSKRTPYRLIPGIY</sequence>
<evidence type="ECO:0000256" key="4">
    <source>
        <dbReference type="ARBA" id="ARBA00023136"/>
    </source>
</evidence>
<comment type="subcellular location">
    <subcellularLocation>
        <location evidence="5">Endoplasmic reticulum membrane</location>
        <topology evidence="5">Multi-pass membrane protein</topology>
    </subcellularLocation>
    <subcellularLocation>
        <location evidence="1">Membrane</location>
        <topology evidence="1">Multi-pass membrane protein</topology>
    </subcellularLocation>
</comment>
<proteinExistence type="inferred from homology"/>
<evidence type="ECO:0000313" key="7">
    <source>
        <dbReference type="Proteomes" id="UP000016930"/>
    </source>
</evidence>
<dbReference type="InterPro" id="IPR007269">
    <property type="entry name" value="ICMT_MeTrfase"/>
</dbReference>
<dbReference type="PANTHER" id="PTHR12714:SF9">
    <property type="entry name" value="PROTEIN-S-ISOPRENYLCYSTEINE O-METHYLTRANSFERASE"/>
    <property type="match status" value="1"/>
</dbReference>
<dbReference type="STRING" id="914234.M2R6C9"/>
<evidence type="ECO:0000313" key="6">
    <source>
        <dbReference type="EMBL" id="EMD40165.1"/>
    </source>
</evidence>
<dbReference type="HOGENOM" id="CLU_065200_6_0_1"/>
<dbReference type="GO" id="GO:0005789">
    <property type="term" value="C:endoplasmic reticulum membrane"/>
    <property type="evidence" value="ECO:0007669"/>
    <property type="project" value="UniProtKB-SubCell"/>
</dbReference>
<accession>M2R6C9</accession>
<evidence type="ECO:0000256" key="3">
    <source>
        <dbReference type="ARBA" id="ARBA00022989"/>
    </source>
</evidence>
<keyword evidence="5" id="KW-0949">S-adenosyl-L-methionine</keyword>
<keyword evidence="5" id="KW-0256">Endoplasmic reticulum</keyword>
<keyword evidence="4 5" id="KW-0472">Membrane</keyword>
<dbReference type="GO" id="GO:0004671">
    <property type="term" value="F:protein C-terminal S-isoprenylcysteine carboxyl O-methyltransferase activity"/>
    <property type="evidence" value="ECO:0007669"/>
    <property type="project" value="UniProtKB-EC"/>
</dbReference>
<dbReference type="PANTHER" id="PTHR12714">
    <property type="entry name" value="PROTEIN-S ISOPRENYLCYSTEINE O-METHYLTRANSFERASE"/>
    <property type="match status" value="1"/>
</dbReference>